<dbReference type="EMBL" id="CCCS020000035">
    <property type="protein sequence ID" value="CDQ10460.1"/>
    <property type="molecule type" value="Genomic_DNA"/>
</dbReference>
<keyword evidence="14" id="KW-1185">Reference proteome</keyword>
<evidence type="ECO:0000256" key="5">
    <source>
        <dbReference type="ARBA" id="ARBA00022801"/>
    </source>
</evidence>
<dbReference type="SMART" id="SM00382">
    <property type="entry name" value="AAA"/>
    <property type="match status" value="1"/>
</dbReference>
<reference evidence="12" key="2">
    <citation type="submission" date="2014-07" db="EMBL/GenBank/DDBJ databases">
        <title>Initial genome analysis of the psychrotolerant acidophile Acidithiobacillus ferrivorans CF27: insights into iron and sulfur oxidation pathways and into biofilm formation.</title>
        <authorList>
            <person name="Talla E."/>
            <person name="Hedrich S."/>
            <person name="Mangenot S."/>
            <person name="Ji B."/>
            <person name="Johnson D.B."/>
            <person name="Barbe V."/>
            <person name="Bonnefoy V."/>
        </authorList>
    </citation>
    <scope>NUCLEOTIDE SEQUENCE [LARGE SCALE GENOMIC DNA]</scope>
    <source>
        <strain evidence="12">CF27</strain>
    </source>
</reference>
<feature type="domain" description="AAA+ ATPase" evidence="11">
    <location>
        <begin position="232"/>
        <end position="370"/>
    </location>
</feature>
<keyword evidence="7 12" id="KW-0482">Metalloprotease</keyword>
<protein>
    <submittedName>
        <fullName evidence="12">ATP-dependent zinc metalloprotease FtsH</fullName>
        <ecNumber evidence="12">3.4.24.-</ecNumber>
    </submittedName>
</protein>
<dbReference type="EMBL" id="LT841305">
    <property type="protein sequence ID" value="SMH64487.1"/>
    <property type="molecule type" value="Genomic_DNA"/>
</dbReference>
<dbReference type="GO" id="GO:0005524">
    <property type="term" value="F:ATP binding"/>
    <property type="evidence" value="ECO:0007669"/>
    <property type="project" value="UniProtKB-KW"/>
</dbReference>
<reference evidence="13 14" key="3">
    <citation type="submission" date="2017-03" db="EMBL/GenBank/DDBJ databases">
        <authorList>
            <person name="Regsiter A."/>
            <person name="William W."/>
        </authorList>
    </citation>
    <scope>NUCLEOTIDE SEQUENCE [LARGE SCALE GENOMIC DNA]</scope>
    <source>
        <strain evidence="13">PRJEB5721</strain>
    </source>
</reference>
<dbReference type="GO" id="GO:0004176">
    <property type="term" value="F:ATP-dependent peptidase activity"/>
    <property type="evidence" value="ECO:0007669"/>
    <property type="project" value="InterPro"/>
</dbReference>
<evidence type="ECO:0000256" key="6">
    <source>
        <dbReference type="ARBA" id="ARBA00022833"/>
    </source>
</evidence>
<evidence type="ECO:0000256" key="9">
    <source>
        <dbReference type="SAM" id="MobiDB-lite"/>
    </source>
</evidence>
<dbReference type="InterPro" id="IPR037219">
    <property type="entry name" value="Peptidase_M41-like"/>
</dbReference>
<comment type="similarity">
    <text evidence="8">Belongs to the AAA ATPase family.</text>
</comment>
<dbReference type="GO" id="GO:0046872">
    <property type="term" value="F:metal ion binding"/>
    <property type="evidence" value="ECO:0007669"/>
    <property type="project" value="UniProtKB-KW"/>
</dbReference>
<dbReference type="PANTHER" id="PTHR23076">
    <property type="entry name" value="METALLOPROTEASE M41 FTSH"/>
    <property type="match status" value="1"/>
</dbReference>
<keyword evidence="10" id="KW-0472">Membrane</keyword>
<dbReference type="Gene3D" id="1.20.58.760">
    <property type="entry name" value="Peptidase M41"/>
    <property type="match status" value="1"/>
</dbReference>
<comment type="similarity">
    <text evidence="2">In the C-terminal section; belongs to the peptidase M41 family.</text>
</comment>
<evidence type="ECO:0000256" key="10">
    <source>
        <dbReference type="SAM" id="Phobius"/>
    </source>
</evidence>
<evidence type="ECO:0000259" key="11">
    <source>
        <dbReference type="SMART" id="SM00382"/>
    </source>
</evidence>
<feature type="transmembrane region" description="Helical" evidence="10">
    <location>
        <begin position="153"/>
        <end position="173"/>
    </location>
</feature>
<keyword evidence="4" id="KW-0479">Metal-binding</keyword>
<dbReference type="Gene3D" id="3.40.50.300">
    <property type="entry name" value="P-loop containing nucleotide triphosphate hydrolases"/>
    <property type="match status" value="1"/>
</dbReference>
<evidence type="ECO:0000256" key="7">
    <source>
        <dbReference type="ARBA" id="ARBA00023049"/>
    </source>
</evidence>
<dbReference type="GO" id="GO:0016887">
    <property type="term" value="F:ATP hydrolysis activity"/>
    <property type="evidence" value="ECO:0007669"/>
    <property type="project" value="InterPro"/>
</dbReference>
<reference evidence="12" key="1">
    <citation type="submission" date="2014-03" db="EMBL/GenBank/DDBJ databases">
        <authorList>
            <person name="Genoscope - CEA"/>
        </authorList>
    </citation>
    <scope>NUCLEOTIDE SEQUENCE [LARGE SCALE GENOMIC DNA]</scope>
    <source>
        <strain evidence="12">CF27</strain>
    </source>
</reference>
<keyword evidence="10" id="KW-1133">Transmembrane helix</keyword>
<dbReference type="Pfam" id="PF01434">
    <property type="entry name" value="Peptidase_M41"/>
    <property type="match status" value="1"/>
</dbReference>
<evidence type="ECO:0000256" key="4">
    <source>
        <dbReference type="ARBA" id="ARBA00022723"/>
    </source>
</evidence>
<evidence type="ECO:0000313" key="12">
    <source>
        <dbReference type="EMBL" id="CDQ10460.1"/>
    </source>
</evidence>
<dbReference type="Pfam" id="PF17862">
    <property type="entry name" value="AAA_lid_3"/>
    <property type="match status" value="1"/>
</dbReference>
<dbReference type="SUPFAM" id="SSF140990">
    <property type="entry name" value="FtsH protease domain-like"/>
    <property type="match status" value="1"/>
</dbReference>
<dbReference type="InterPro" id="IPR027417">
    <property type="entry name" value="P-loop_NTPase"/>
</dbReference>
<feature type="region of interest" description="Disordered" evidence="9">
    <location>
        <begin position="622"/>
        <end position="648"/>
    </location>
</feature>
<keyword evidence="8" id="KW-0067">ATP-binding</keyword>
<evidence type="ECO:0000313" key="14">
    <source>
        <dbReference type="Proteomes" id="UP000193925"/>
    </source>
</evidence>
<evidence type="ECO:0000256" key="2">
    <source>
        <dbReference type="ARBA" id="ARBA00010044"/>
    </source>
</evidence>
<evidence type="ECO:0000256" key="8">
    <source>
        <dbReference type="RuleBase" id="RU003651"/>
    </source>
</evidence>
<dbReference type="InterPro" id="IPR003960">
    <property type="entry name" value="ATPase_AAA_CS"/>
</dbReference>
<keyword evidence="8" id="KW-0547">Nucleotide-binding</keyword>
<keyword evidence="10" id="KW-0812">Transmembrane</keyword>
<organism evidence="12">
    <name type="scientific">Acidithiobacillus ferrivorans</name>
    <dbReference type="NCBI Taxonomy" id="160808"/>
    <lineage>
        <taxon>Bacteria</taxon>
        <taxon>Pseudomonadati</taxon>
        <taxon>Pseudomonadota</taxon>
        <taxon>Acidithiobacillia</taxon>
        <taxon>Acidithiobacillales</taxon>
        <taxon>Acidithiobacillaceae</taxon>
        <taxon>Acidithiobacillus</taxon>
    </lineage>
</organism>
<evidence type="ECO:0000256" key="1">
    <source>
        <dbReference type="ARBA" id="ARBA00001947"/>
    </source>
</evidence>
<dbReference type="Proteomes" id="UP000193925">
    <property type="component" value="Chromosome AFERRI"/>
</dbReference>
<dbReference type="EC" id="3.4.24.-" evidence="12"/>
<dbReference type="InterPro" id="IPR041569">
    <property type="entry name" value="AAA_lid_3"/>
</dbReference>
<accession>A0A060UPW6</accession>
<dbReference type="PROSITE" id="PS00674">
    <property type="entry name" value="AAA"/>
    <property type="match status" value="1"/>
</dbReference>
<dbReference type="AlphaFoldDB" id="A0A060UPW6"/>
<dbReference type="SUPFAM" id="SSF52540">
    <property type="entry name" value="P-loop containing nucleoside triphosphate hydrolases"/>
    <property type="match status" value="1"/>
</dbReference>
<dbReference type="CDD" id="cd19501">
    <property type="entry name" value="RecA-like_FtsH"/>
    <property type="match status" value="1"/>
</dbReference>
<dbReference type="PANTHER" id="PTHR23076:SF97">
    <property type="entry name" value="ATP-DEPENDENT ZINC METALLOPROTEASE YME1L1"/>
    <property type="match status" value="1"/>
</dbReference>
<dbReference type="GO" id="GO:0004222">
    <property type="term" value="F:metalloendopeptidase activity"/>
    <property type="evidence" value="ECO:0007669"/>
    <property type="project" value="InterPro"/>
</dbReference>
<comment type="cofactor">
    <cofactor evidence="1">
        <name>Zn(2+)</name>
        <dbReference type="ChEBI" id="CHEBI:29105"/>
    </cofactor>
</comment>
<evidence type="ECO:0000313" key="13">
    <source>
        <dbReference type="EMBL" id="SMH64487.1"/>
    </source>
</evidence>
<dbReference type="GO" id="GO:0006508">
    <property type="term" value="P:proteolysis"/>
    <property type="evidence" value="ECO:0007669"/>
    <property type="project" value="UniProtKB-KW"/>
</dbReference>
<keyword evidence="6" id="KW-0862">Zinc</keyword>
<dbReference type="RefSeq" id="WP_051984798.1">
    <property type="nucleotide sequence ID" value="NZ_CCCS020000035.1"/>
</dbReference>
<name>A0A060UPW6_9PROT</name>
<keyword evidence="3 12" id="KW-0645">Protease</keyword>
<proteinExistence type="inferred from homology"/>
<dbReference type="Pfam" id="PF00004">
    <property type="entry name" value="AAA"/>
    <property type="match status" value="1"/>
</dbReference>
<sequence length="648" mass="70192">MLNSIRNKLRRFFRNRRYVRYTKWTAIICALALIGWAAYGAGQLDQHDVQIMHKHAPHGKISLPELLITAQQGHAHGTLTLQPGSGAWFKGTLFTPPITARWNIPDFHADVSNAALKLLSKHGVQVFGDISVSGESEVPGSSQIAFSSIMSTFGGWIHLMLVVGVGLFLFFYLKSIMGSMSVFHKRYQIVHSDKAPTRFVDVIGMEGPKREITEIVDYLRDPQRFSALGARAPKGIILNGPPGNGKTLLAKAVAGEAGVDFFEQNASSFVQLYVGAGAMAVRELFAEARKSGRAVIFIDEIDAVAGSRDGSIGSHDERLQTLNALLSELDGFADNSGIIVIAATNRLDSLDPAITRPGRFDRKVYVPMPGVEDRANMLSWYLRKVKAGEVDVPRLARLATGFSGADIAQWVNEAAVEAARSGQSAVQMDAFLSSRDRIMVGPRNFGVTLNQEERRVTAYHEAGHAVARIALGGAVDKVSILPRGGALGVTISIPEDRNLHNRHHLEQELVVLCAGRAAEELVIGAVSNGAANDLQRASEMANMAVQRFGFGSGGVYVPQSPRMAAQVEAEASEWVNSAYAQAKTLLLSHMDQLNDLAKRLLESDEVIFDHVKIISSEEASGDGHAASTIPRISETTGSMNIPGLNQPF</sequence>
<evidence type="ECO:0000256" key="3">
    <source>
        <dbReference type="ARBA" id="ARBA00022670"/>
    </source>
</evidence>
<dbReference type="FunFam" id="3.40.50.300:FF:000982">
    <property type="entry name" value="Inactive ATP-dependent zinc metalloprotease FTSHI 2 like"/>
    <property type="match status" value="1"/>
</dbReference>
<dbReference type="Gene3D" id="1.10.8.60">
    <property type="match status" value="1"/>
</dbReference>
<dbReference type="InterPro" id="IPR003959">
    <property type="entry name" value="ATPase_AAA_core"/>
</dbReference>
<dbReference type="InterPro" id="IPR003593">
    <property type="entry name" value="AAA+_ATPase"/>
</dbReference>
<dbReference type="InterPro" id="IPR000642">
    <property type="entry name" value="Peptidase_M41"/>
</dbReference>
<gene>
    <name evidence="13" type="ORF">AFERRI_10520</name>
    <name evidence="12" type="ORF">AFERRI_400241</name>
</gene>
<keyword evidence="5 12" id="KW-0378">Hydrolase</keyword>